<dbReference type="AlphaFoldDB" id="A0A0G0QL64"/>
<evidence type="ECO:0000313" key="3">
    <source>
        <dbReference type="Proteomes" id="UP000034845"/>
    </source>
</evidence>
<comment type="caution">
    <text evidence="2">The sequence shown here is derived from an EMBL/GenBank/DDBJ whole genome shotgun (WGS) entry which is preliminary data.</text>
</comment>
<keyword evidence="1" id="KW-0812">Transmembrane</keyword>
<dbReference type="EMBL" id="LBWF01000002">
    <property type="protein sequence ID" value="KKR02442.1"/>
    <property type="molecule type" value="Genomic_DNA"/>
</dbReference>
<feature type="transmembrane region" description="Helical" evidence="1">
    <location>
        <begin position="86"/>
        <end position="109"/>
    </location>
</feature>
<keyword evidence="1" id="KW-1133">Transmembrane helix</keyword>
<feature type="transmembrane region" description="Helical" evidence="1">
    <location>
        <begin position="52"/>
        <end position="74"/>
    </location>
</feature>
<reference evidence="2 3" key="1">
    <citation type="journal article" date="2015" name="Nature">
        <title>rRNA introns, odd ribosomes, and small enigmatic genomes across a large radiation of phyla.</title>
        <authorList>
            <person name="Brown C.T."/>
            <person name="Hug L.A."/>
            <person name="Thomas B.C."/>
            <person name="Sharon I."/>
            <person name="Castelle C.J."/>
            <person name="Singh A."/>
            <person name="Wilkins M.J."/>
            <person name="Williams K.H."/>
            <person name="Banfield J.F."/>
        </authorList>
    </citation>
    <scope>NUCLEOTIDE SEQUENCE [LARGE SCALE GENOMIC DNA]</scope>
    <source>
        <strain evidence="3">GW2011_GWA1_39_13</strain>
    </source>
</reference>
<keyword evidence="1" id="KW-0472">Membrane</keyword>
<feature type="transmembrane region" description="Helical" evidence="1">
    <location>
        <begin position="129"/>
        <end position="150"/>
    </location>
</feature>
<proteinExistence type="predicted"/>
<feature type="transmembrane region" description="Helical" evidence="1">
    <location>
        <begin position="214"/>
        <end position="234"/>
    </location>
</feature>
<feature type="transmembrane region" description="Helical" evidence="1">
    <location>
        <begin position="162"/>
        <end position="180"/>
    </location>
</feature>
<evidence type="ECO:0000256" key="1">
    <source>
        <dbReference type="SAM" id="Phobius"/>
    </source>
</evidence>
<evidence type="ECO:0008006" key="4">
    <source>
        <dbReference type="Google" id="ProtNLM"/>
    </source>
</evidence>
<organism evidence="2 3">
    <name type="scientific">Yanofskybacteria sp. (strain GW2011_GWA1_39_13)</name>
    <dbReference type="NCBI Taxonomy" id="1619019"/>
    <lineage>
        <taxon>Bacteria</taxon>
        <taxon>Candidatus Yanofskyibacteriota</taxon>
    </lineage>
</organism>
<dbReference type="Proteomes" id="UP000034845">
    <property type="component" value="Unassembled WGS sequence"/>
</dbReference>
<name>A0A0G0QL64_YANXG</name>
<feature type="transmembrane region" description="Helical" evidence="1">
    <location>
        <begin position="21"/>
        <end position="40"/>
    </location>
</feature>
<accession>A0A0G0QL64</accession>
<evidence type="ECO:0000313" key="2">
    <source>
        <dbReference type="EMBL" id="KKR02442.1"/>
    </source>
</evidence>
<feature type="transmembrane region" description="Helical" evidence="1">
    <location>
        <begin position="186"/>
        <end position="207"/>
    </location>
</feature>
<gene>
    <name evidence="2" type="ORF">UT29_C0002G0004</name>
</gene>
<protein>
    <recommendedName>
        <fullName evidence="4">Abortive infection protein</fullName>
    </recommendedName>
</protein>
<sequence>MEQSKLNTHIENKSHAPLYKTLGEVAALWTVANVGYYTILPLFGLRLSYNSAPIVIAVYFLLWAIVSTLFFWDLFKKNVTKKQNIWLYGTLSLGSAGLIWGMLYFFSFLPALEVPILSFNTDILFSTPWYFLPKSIEILVQQILIAVLVLEFYSRFNSLKETVISYAICFGLAHVLLFSINGAPTTYALMMIAGSVLSALIFPYLILRIRGGFIYAYVIHLVFYIILATILRTLPLYGYVF</sequence>